<feature type="domain" description="DUF1570" evidence="2">
    <location>
        <begin position="210"/>
        <end position="328"/>
    </location>
</feature>
<evidence type="ECO:0000313" key="4">
    <source>
        <dbReference type="Proteomes" id="UP000318017"/>
    </source>
</evidence>
<dbReference type="AlphaFoldDB" id="A0A518GC99"/>
<dbReference type="InterPro" id="IPR011464">
    <property type="entry name" value="DUF1570"/>
</dbReference>
<dbReference type="RefSeq" id="WP_145082208.1">
    <property type="nucleotide sequence ID" value="NZ_CP036298.1"/>
</dbReference>
<keyword evidence="1" id="KW-0732">Signal</keyword>
<sequence length="367" mass="41324" precursor="true">MQLAPKSCVSRCLRHCMLAGGALLSSASATQAQAPQVLELETRTATVRGLPIHWTSLEAVILESSGRMHLLDQAVVESYQLQSETFQPQALIAARSELQFQMGRSFETIIAGPYVIAAPRGQAERWRDRFLALLAGYSRYFQVRGTTVRKPDFPLPVIVCRNRQEFLRMSAFEGDGATGNVVGSYFPRSNRCLLYQLPGTQGTNWEETEATIVHEAVHQLAYNTGLHERLFANPLWCVEGLACMFETPAVYDLSVSQSSIANRMNPGLARIFREEFQETAILDAAIRDLIVRDDFFRKKPEAAYALAWALTFYLSERLPGEYQKLLRSQTQHGFGEYTAGQRMQDFRAAISMDPRMLAIQMQRLLAE</sequence>
<dbReference type="EMBL" id="CP036298">
    <property type="protein sequence ID" value="QDV26224.1"/>
    <property type="molecule type" value="Genomic_DNA"/>
</dbReference>
<dbReference type="KEGG" id="ahel:Q31a_45960"/>
<gene>
    <name evidence="3" type="ORF">Q31a_45960</name>
</gene>
<name>A0A518GC99_9BACT</name>
<proteinExistence type="predicted"/>
<keyword evidence="4" id="KW-1185">Reference proteome</keyword>
<dbReference type="OrthoDB" id="291356at2"/>
<reference evidence="3 4" key="1">
    <citation type="submission" date="2019-02" db="EMBL/GenBank/DDBJ databases">
        <title>Deep-cultivation of Planctomycetes and their phenomic and genomic characterization uncovers novel biology.</title>
        <authorList>
            <person name="Wiegand S."/>
            <person name="Jogler M."/>
            <person name="Boedeker C."/>
            <person name="Pinto D."/>
            <person name="Vollmers J."/>
            <person name="Rivas-Marin E."/>
            <person name="Kohn T."/>
            <person name="Peeters S.H."/>
            <person name="Heuer A."/>
            <person name="Rast P."/>
            <person name="Oberbeckmann S."/>
            <person name="Bunk B."/>
            <person name="Jeske O."/>
            <person name="Meyerdierks A."/>
            <person name="Storesund J.E."/>
            <person name="Kallscheuer N."/>
            <person name="Luecker S."/>
            <person name="Lage O.M."/>
            <person name="Pohl T."/>
            <person name="Merkel B.J."/>
            <person name="Hornburger P."/>
            <person name="Mueller R.-W."/>
            <person name="Bruemmer F."/>
            <person name="Labrenz M."/>
            <person name="Spormann A.M."/>
            <person name="Op den Camp H."/>
            <person name="Overmann J."/>
            <person name="Amann R."/>
            <person name="Jetten M.S.M."/>
            <person name="Mascher T."/>
            <person name="Medema M.H."/>
            <person name="Devos D.P."/>
            <person name="Kaster A.-K."/>
            <person name="Ovreas L."/>
            <person name="Rohde M."/>
            <person name="Galperin M.Y."/>
            <person name="Jogler C."/>
        </authorList>
    </citation>
    <scope>NUCLEOTIDE SEQUENCE [LARGE SCALE GENOMIC DNA]</scope>
    <source>
        <strain evidence="3 4">Q31a</strain>
    </source>
</reference>
<evidence type="ECO:0000256" key="1">
    <source>
        <dbReference type="SAM" id="SignalP"/>
    </source>
</evidence>
<evidence type="ECO:0000313" key="3">
    <source>
        <dbReference type="EMBL" id="QDV26224.1"/>
    </source>
</evidence>
<dbReference type="Proteomes" id="UP000318017">
    <property type="component" value="Chromosome"/>
</dbReference>
<feature type="signal peptide" evidence="1">
    <location>
        <begin position="1"/>
        <end position="34"/>
    </location>
</feature>
<dbReference type="Pfam" id="PF07607">
    <property type="entry name" value="DUF1570"/>
    <property type="match status" value="1"/>
</dbReference>
<feature type="chain" id="PRO_5021971691" description="DUF1570 domain-containing protein" evidence="1">
    <location>
        <begin position="35"/>
        <end position="367"/>
    </location>
</feature>
<protein>
    <recommendedName>
        <fullName evidence="2">DUF1570 domain-containing protein</fullName>
    </recommendedName>
</protein>
<accession>A0A518GC99</accession>
<evidence type="ECO:0000259" key="2">
    <source>
        <dbReference type="Pfam" id="PF07607"/>
    </source>
</evidence>
<organism evidence="3 4">
    <name type="scientific">Aureliella helgolandensis</name>
    <dbReference type="NCBI Taxonomy" id="2527968"/>
    <lineage>
        <taxon>Bacteria</taxon>
        <taxon>Pseudomonadati</taxon>
        <taxon>Planctomycetota</taxon>
        <taxon>Planctomycetia</taxon>
        <taxon>Pirellulales</taxon>
        <taxon>Pirellulaceae</taxon>
        <taxon>Aureliella</taxon>
    </lineage>
</organism>